<dbReference type="GO" id="GO:0016747">
    <property type="term" value="F:acyltransferase activity, transferring groups other than amino-acyl groups"/>
    <property type="evidence" value="ECO:0007669"/>
    <property type="project" value="InterPro"/>
</dbReference>
<feature type="domain" description="N-acetyltransferase" evidence="1">
    <location>
        <begin position="2"/>
        <end position="171"/>
    </location>
</feature>
<keyword evidence="2" id="KW-0687">Ribonucleoprotein</keyword>
<dbReference type="AlphaFoldDB" id="A0A841C016"/>
<accession>A0A841C016</accession>
<sequence>MVTIRAERIEDADAIAGNHIAAWRVAYQGMIPDDVLDALDPAEWAQRRRAGFGAAARPAALVAVDDRDVPVGHVMTGSYRVDQDPERQESSIGEIWAIYCHPDQWGRGTGKALIEAGLAALPQSVVRLWVLADNLRARRFYERNGLHPDGTTALWTPRGSDVSLPEVRYAIVR</sequence>
<protein>
    <submittedName>
        <fullName evidence="2">Ribosomal protein S18 acetylase RimI-like enzyme</fullName>
    </submittedName>
</protein>
<evidence type="ECO:0000259" key="1">
    <source>
        <dbReference type="PROSITE" id="PS51186"/>
    </source>
</evidence>
<dbReference type="GO" id="GO:0005840">
    <property type="term" value="C:ribosome"/>
    <property type="evidence" value="ECO:0007669"/>
    <property type="project" value="UniProtKB-KW"/>
</dbReference>
<dbReference type="RefSeq" id="WP_184841771.1">
    <property type="nucleotide sequence ID" value="NZ_JACHMN010000003.1"/>
</dbReference>
<name>A0A841C016_9ACTN</name>
<reference evidence="2 3" key="1">
    <citation type="submission" date="2020-08" db="EMBL/GenBank/DDBJ databases">
        <title>Sequencing the genomes of 1000 actinobacteria strains.</title>
        <authorList>
            <person name="Klenk H.-P."/>
        </authorList>
    </citation>
    <scope>NUCLEOTIDE SEQUENCE [LARGE SCALE GENOMIC DNA]</scope>
    <source>
        <strain evidence="2 3">DSM 45362</strain>
    </source>
</reference>
<comment type="caution">
    <text evidence="2">The sequence shown here is derived from an EMBL/GenBank/DDBJ whole genome shotgun (WGS) entry which is preliminary data.</text>
</comment>
<dbReference type="SUPFAM" id="SSF55729">
    <property type="entry name" value="Acyl-CoA N-acyltransferases (Nat)"/>
    <property type="match status" value="1"/>
</dbReference>
<proteinExistence type="predicted"/>
<dbReference type="Pfam" id="PF00583">
    <property type="entry name" value="Acetyltransf_1"/>
    <property type="match status" value="1"/>
</dbReference>
<keyword evidence="2" id="KW-0689">Ribosomal protein</keyword>
<evidence type="ECO:0000313" key="3">
    <source>
        <dbReference type="Proteomes" id="UP000587527"/>
    </source>
</evidence>
<dbReference type="CDD" id="cd04301">
    <property type="entry name" value="NAT_SF"/>
    <property type="match status" value="1"/>
</dbReference>
<keyword evidence="3" id="KW-1185">Reference proteome</keyword>
<evidence type="ECO:0000313" key="2">
    <source>
        <dbReference type="EMBL" id="MBB5872300.1"/>
    </source>
</evidence>
<dbReference type="Proteomes" id="UP000587527">
    <property type="component" value="Unassembled WGS sequence"/>
</dbReference>
<dbReference type="PROSITE" id="PS51186">
    <property type="entry name" value="GNAT"/>
    <property type="match status" value="1"/>
</dbReference>
<organism evidence="2 3">
    <name type="scientific">Allocatelliglobosispora scoriae</name>
    <dbReference type="NCBI Taxonomy" id="643052"/>
    <lineage>
        <taxon>Bacteria</taxon>
        <taxon>Bacillati</taxon>
        <taxon>Actinomycetota</taxon>
        <taxon>Actinomycetes</taxon>
        <taxon>Micromonosporales</taxon>
        <taxon>Micromonosporaceae</taxon>
        <taxon>Allocatelliglobosispora</taxon>
    </lineage>
</organism>
<dbReference type="EMBL" id="JACHMN010000003">
    <property type="protein sequence ID" value="MBB5872300.1"/>
    <property type="molecule type" value="Genomic_DNA"/>
</dbReference>
<dbReference type="InterPro" id="IPR000182">
    <property type="entry name" value="GNAT_dom"/>
</dbReference>
<dbReference type="Gene3D" id="3.40.630.30">
    <property type="match status" value="1"/>
</dbReference>
<dbReference type="InterPro" id="IPR016181">
    <property type="entry name" value="Acyl_CoA_acyltransferase"/>
</dbReference>
<gene>
    <name evidence="2" type="ORF">F4553_005734</name>
</gene>